<name>A0A699ZXN0_HAELA</name>
<gene>
    <name evidence="1" type="ORF">HaLaN_20577</name>
</gene>
<proteinExistence type="predicted"/>
<keyword evidence="2" id="KW-1185">Reference proteome</keyword>
<organism evidence="1 2">
    <name type="scientific">Haematococcus lacustris</name>
    <name type="common">Green alga</name>
    <name type="synonym">Haematococcus pluvialis</name>
    <dbReference type="NCBI Taxonomy" id="44745"/>
    <lineage>
        <taxon>Eukaryota</taxon>
        <taxon>Viridiplantae</taxon>
        <taxon>Chlorophyta</taxon>
        <taxon>core chlorophytes</taxon>
        <taxon>Chlorophyceae</taxon>
        <taxon>CS clade</taxon>
        <taxon>Chlamydomonadales</taxon>
        <taxon>Haematococcaceae</taxon>
        <taxon>Haematococcus</taxon>
    </lineage>
</organism>
<dbReference type="AlphaFoldDB" id="A0A699ZXN0"/>
<protein>
    <submittedName>
        <fullName evidence="1">Uncharacterized protein</fullName>
    </submittedName>
</protein>
<evidence type="ECO:0000313" key="2">
    <source>
        <dbReference type="Proteomes" id="UP000485058"/>
    </source>
</evidence>
<evidence type="ECO:0000313" key="1">
    <source>
        <dbReference type="EMBL" id="GFH23028.1"/>
    </source>
</evidence>
<accession>A0A699ZXN0</accession>
<comment type="caution">
    <text evidence="1">The sequence shown here is derived from an EMBL/GenBank/DDBJ whole genome shotgun (WGS) entry which is preliminary data.</text>
</comment>
<sequence length="67" mass="6236">MGLLGAYGGPLLGTTSGPALAGHAAGSKLGAPSGVPSALLGASSPQAWLPCVCSAASHRAAGHSLLS</sequence>
<dbReference type="EMBL" id="BLLF01002177">
    <property type="protein sequence ID" value="GFH23028.1"/>
    <property type="molecule type" value="Genomic_DNA"/>
</dbReference>
<reference evidence="1 2" key="1">
    <citation type="submission" date="2020-02" db="EMBL/GenBank/DDBJ databases">
        <title>Draft genome sequence of Haematococcus lacustris strain NIES-144.</title>
        <authorList>
            <person name="Morimoto D."/>
            <person name="Nakagawa S."/>
            <person name="Yoshida T."/>
            <person name="Sawayama S."/>
        </authorList>
    </citation>
    <scope>NUCLEOTIDE SEQUENCE [LARGE SCALE GENOMIC DNA]</scope>
    <source>
        <strain evidence="1 2">NIES-144</strain>
    </source>
</reference>
<dbReference type="Proteomes" id="UP000485058">
    <property type="component" value="Unassembled WGS sequence"/>
</dbReference>